<dbReference type="Proteomes" id="UP001197214">
    <property type="component" value="Unassembled WGS sequence"/>
</dbReference>
<keyword evidence="2" id="KW-1185">Reference proteome</keyword>
<dbReference type="Pfam" id="PF04299">
    <property type="entry name" value="FMN_bind_2"/>
    <property type="match status" value="1"/>
</dbReference>
<dbReference type="PANTHER" id="PTHR35802:SF1">
    <property type="entry name" value="PROTEASE SYNTHASE AND SPORULATION PROTEIN PAI 2"/>
    <property type="match status" value="1"/>
</dbReference>
<dbReference type="EMBL" id="JAHWZX010000004">
    <property type="protein sequence ID" value="MBW4330554.1"/>
    <property type="molecule type" value="Genomic_DNA"/>
</dbReference>
<sequence>MKIFDDFSNDDARDLITAYPLGWVVAPGHGVDAASLLPLLGEYDSDGRLVRLIGHMSRRNALYDALAPEGTALILFTGPHAYISPEHARRRDWGPTWNYAQLRVEARLVFTPEATGAAVDRIVAHMESGRKTPWSKEEIAHRYHGMLKAIIGFRAEVTAMAGRFKLGQDEADPVLANILDTLDDPALVQWMRRFNPGRADETE</sequence>
<name>A0ABS6XK25_9SPHN</name>
<organism evidence="1 2">
    <name type="scientific">Stakelama flava</name>
    <dbReference type="NCBI Taxonomy" id="2860338"/>
    <lineage>
        <taxon>Bacteria</taxon>
        <taxon>Pseudomonadati</taxon>
        <taxon>Pseudomonadota</taxon>
        <taxon>Alphaproteobacteria</taxon>
        <taxon>Sphingomonadales</taxon>
        <taxon>Sphingomonadaceae</taxon>
        <taxon>Stakelama</taxon>
    </lineage>
</organism>
<accession>A0ABS6XK25</accession>
<gene>
    <name evidence="1" type="ORF">KY084_06650</name>
</gene>
<protein>
    <submittedName>
        <fullName evidence="1">FMN-binding negative transcriptional regulator</fullName>
    </submittedName>
</protein>
<evidence type="ECO:0000313" key="1">
    <source>
        <dbReference type="EMBL" id="MBW4330554.1"/>
    </source>
</evidence>
<dbReference type="PANTHER" id="PTHR35802">
    <property type="entry name" value="PROTEASE SYNTHASE AND SPORULATION PROTEIN PAI 2"/>
    <property type="match status" value="1"/>
</dbReference>
<proteinExistence type="predicted"/>
<dbReference type="InterPro" id="IPR007396">
    <property type="entry name" value="TR_PAI2-type"/>
</dbReference>
<reference evidence="1 2" key="1">
    <citation type="submission" date="2021-07" db="EMBL/GenBank/DDBJ databases">
        <title>Stakelama flava sp. nov., a novel endophytic bacterium isolated from branch of Kandelia candel.</title>
        <authorList>
            <person name="Tuo L."/>
        </authorList>
    </citation>
    <scope>NUCLEOTIDE SEQUENCE [LARGE SCALE GENOMIC DNA]</scope>
    <source>
        <strain evidence="1 2">CBK3Z-3</strain>
    </source>
</reference>
<evidence type="ECO:0000313" key="2">
    <source>
        <dbReference type="Proteomes" id="UP001197214"/>
    </source>
</evidence>
<dbReference type="RefSeq" id="WP_219237651.1">
    <property type="nucleotide sequence ID" value="NZ_JAHWZX010000004.1"/>
</dbReference>
<comment type="caution">
    <text evidence="1">The sequence shown here is derived from an EMBL/GenBank/DDBJ whole genome shotgun (WGS) entry which is preliminary data.</text>
</comment>